<dbReference type="Proteomes" id="UP000320176">
    <property type="component" value="Unassembled WGS sequence"/>
</dbReference>
<accession>A0A5C6AYE6</accession>
<feature type="transmembrane region" description="Helical" evidence="1">
    <location>
        <begin position="383"/>
        <end position="407"/>
    </location>
</feature>
<dbReference type="EMBL" id="SJPN01000003">
    <property type="protein sequence ID" value="TWU04678.1"/>
    <property type="molecule type" value="Genomic_DNA"/>
</dbReference>
<feature type="transmembrane region" description="Helical" evidence="1">
    <location>
        <begin position="74"/>
        <end position="93"/>
    </location>
</feature>
<evidence type="ECO:0000313" key="3">
    <source>
        <dbReference type="Proteomes" id="UP000320176"/>
    </source>
</evidence>
<reference evidence="2 3" key="1">
    <citation type="submission" date="2019-02" db="EMBL/GenBank/DDBJ databases">
        <title>Deep-cultivation of Planctomycetes and their phenomic and genomic characterization uncovers novel biology.</title>
        <authorList>
            <person name="Wiegand S."/>
            <person name="Jogler M."/>
            <person name="Boedeker C."/>
            <person name="Pinto D."/>
            <person name="Vollmers J."/>
            <person name="Rivas-Marin E."/>
            <person name="Kohn T."/>
            <person name="Peeters S.H."/>
            <person name="Heuer A."/>
            <person name="Rast P."/>
            <person name="Oberbeckmann S."/>
            <person name="Bunk B."/>
            <person name="Jeske O."/>
            <person name="Meyerdierks A."/>
            <person name="Storesund J.E."/>
            <person name="Kallscheuer N."/>
            <person name="Luecker S."/>
            <person name="Lage O.M."/>
            <person name="Pohl T."/>
            <person name="Merkel B.J."/>
            <person name="Hornburger P."/>
            <person name="Mueller R.-W."/>
            <person name="Bruemmer F."/>
            <person name="Labrenz M."/>
            <person name="Spormann A.M."/>
            <person name="Op Den Camp H."/>
            <person name="Overmann J."/>
            <person name="Amann R."/>
            <person name="Jetten M.S.M."/>
            <person name="Mascher T."/>
            <person name="Medema M.H."/>
            <person name="Devos D.P."/>
            <person name="Kaster A.-K."/>
            <person name="Ovreas L."/>
            <person name="Rohde M."/>
            <person name="Galperin M.Y."/>
            <person name="Jogler C."/>
        </authorList>
    </citation>
    <scope>NUCLEOTIDE SEQUENCE [LARGE SCALE GENOMIC DNA]</scope>
    <source>
        <strain evidence="2 3">Pla52n</strain>
    </source>
</reference>
<evidence type="ECO:0000313" key="2">
    <source>
        <dbReference type="EMBL" id="TWU04678.1"/>
    </source>
</evidence>
<comment type="caution">
    <text evidence="2">The sequence shown here is derived from an EMBL/GenBank/DDBJ whole genome shotgun (WGS) entry which is preliminary data.</text>
</comment>
<feature type="transmembrane region" description="Helical" evidence="1">
    <location>
        <begin position="505"/>
        <end position="525"/>
    </location>
</feature>
<proteinExistence type="predicted"/>
<dbReference type="AlphaFoldDB" id="A0A5C6AYE6"/>
<name>A0A5C6AYE6_9BACT</name>
<feature type="transmembrane region" description="Helical" evidence="1">
    <location>
        <begin position="428"/>
        <end position="455"/>
    </location>
</feature>
<evidence type="ECO:0000256" key="1">
    <source>
        <dbReference type="SAM" id="Phobius"/>
    </source>
</evidence>
<keyword evidence="1" id="KW-1133">Transmembrane helix</keyword>
<feature type="transmembrane region" description="Helical" evidence="1">
    <location>
        <begin position="188"/>
        <end position="208"/>
    </location>
</feature>
<organism evidence="2 3">
    <name type="scientific">Stieleria varia</name>
    <dbReference type="NCBI Taxonomy" id="2528005"/>
    <lineage>
        <taxon>Bacteria</taxon>
        <taxon>Pseudomonadati</taxon>
        <taxon>Planctomycetota</taxon>
        <taxon>Planctomycetia</taxon>
        <taxon>Pirellulales</taxon>
        <taxon>Pirellulaceae</taxon>
        <taxon>Stieleria</taxon>
    </lineage>
</organism>
<feature type="transmembrane region" description="Helical" evidence="1">
    <location>
        <begin position="121"/>
        <end position="143"/>
    </location>
</feature>
<keyword evidence="1" id="KW-0472">Membrane</keyword>
<protein>
    <submittedName>
        <fullName evidence="2">Uncharacterized protein</fullName>
    </submittedName>
</protein>
<feature type="transmembrane region" description="Helical" evidence="1">
    <location>
        <begin position="356"/>
        <end position="377"/>
    </location>
</feature>
<keyword evidence="1" id="KW-0812">Transmembrane</keyword>
<feature type="transmembrane region" description="Helical" evidence="1">
    <location>
        <begin position="40"/>
        <end position="62"/>
    </location>
</feature>
<feature type="transmembrane region" description="Helical" evidence="1">
    <location>
        <begin position="149"/>
        <end position="167"/>
    </location>
</feature>
<sequence length="574" mass="63775">MFNLSWDSPTVHVRLLQLTMARSRFRSKRLLHRIRSPRRILATAIALAFFFLYLINGVFVMSSRAAADPERLRLWLSGGMVLYMMYHAVRCVWSRRLEDLEFSEAEKLWLGGAPIQRSSLAVYYINGVFIGAIIKTLLLVVLLASDVPYPLMLAIGVFVSLLLLEILRLTWQRWSEGLSDRQRRLMRVAMSGVGIAAVMQIIAQLALVTPAGSSPGVYVLNSFQAIGRLASCDAVQWLSLPWYASSSLTVTSEINLQSIAWLTLAIGSIPLAVKLLIAADDWSQRQQLLDEQTRLASGCYGSTTTAHAHKANTHKGDERWSEVSTRWISTVQRWMPSRVRDSAALIWRQSISVRRYSGTILFSFIVPTLLCLSPLMTGGVQNQWAYVIGGIAMCTMLLAPPALRIDFRRDLRRMLLLRGLPLRPLSTVAGQITLPVLITLCFQWVTIAIAAVVTGPGVSQVVVWTGMLAALAVGTFAAENALFLTYPHHERAQGIVMVIRANVVFLGKVLVISLCVAALLIWMSICKQALPDAFVLPVYAIGAIAMTWTLAAMLVMGTAWCWRRFDLSCDMPPQ</sequence>
<feature type="transmembrane region" description="Helical" evidence="1">
    <location>
        <begin position="461"/>
        <end position="484"/>
    </location>
</feature>
<feature type="transmembrane region" description="Helical" evidence="1">
    <location>
        <begin position="258"/>
        <end position="277"/>
    </location>
</feature>
<keyword evidence="3" id="KW-1185">Reference proteome</keyword>
<gene>
    <name evidence="2" type="ORF">Pla52n_27200</name>
</gene>
<feature type="transmembrane region" description="Helical" evidence="1">
    <location>
        <begin position="537"/>
        <end position="562"/>
    </location>
</feature>